<dbReference type="InterPro" id="IPR001895">
    <property type="entry name" value="RASGEF_cat_dom"/>
</dbReference>
<name>A0ABP1PUF6_9HEXA</name>
<evidence type="ECO:0000256" key="3">
    <source>
        <dbReference type="SAM" id="MobiDB-lite"/>
    </source>
</evidence>
<feature type="domain" description="Ras-GEF" evidence="4">
    <location>
        <begin position="67"/>
        <end position="300"/>
    </location>
</feature>
<dbReference type="InterPro" id="IPR036964">
    <property type="entry name" value="RASGEF_cat_dom_sf"/>
</dbReference>
<dbReference type="Gene3D" id="2.30.29.30">
    <property type="entry name" value="Pleckstrin-homology domain (PH domain)/Phosphotyrosine-binding domain (PTB)"/>
    <property type="match status" value="1"/>
</dbReference>
<evidence type="ECO:0000256" key="2">
    <source>
        <dbReference type="PROSITE-ProRule" id="PRU00168"/>
    </source>
</evidence>
<dbReference type="PANTHER" id="PTHR23113">
    <property type="entry name" value="GUANINE NUCLEOTIDE EXCHANGE FACTOR"/>
    <property type="match status" value="1"/>
</dbReference>
<dbReference type="SUPFAM" id="SSF50729">
    <property type="entry name" value="PH domain-like"/>
    <property type="match status" value="1"/>
</dbReference>
<dbReference type="InterPro" id="IPR008937">
    <property type="entry name" value="Ras-like_GEF"/>
</dbReference>
<dbReference type="Pfam" id="PF00617">
    <property type="entry name" value="RasGEF"/>
    <property type="match status" value="1"/>
</dbReference>
<sequence>MSSSRYCEIPRESTHNYSKTLRKMSCFDTRHSNRERPRLSKNIFSTNSLPRSGRHTISHVFEVTRIPPEEVAAQFTLIDHELFVKVDLEELICCGWIKKEKNVVAPNVVAYTRRFNHVSYWIVEEILNHESTKVRADVISYFVRVCKRLYDLNNLHSLFAVISALRSASIYRLDVTWSFVPKKDKQAIDRFADIFSDKDNWSKLREMMDSLKLPCVPYIGVYLTDLVYLSMANPSCGLRENPAANNIFRILTTYQSESNYTHLPKDYPLKSQLLSVRYIDELLKFVEDDNFKKSLLLEPPSSNQSPQKFVPGHKKNSSWGNGSKLANSGPESSSSESIRNLIDDSLQEKIDEVTLNIAQLPSTNDDSVAADIIIEGCLRRKTLLKNGKKPPMAAWQRYWVQLWGPVLLYYSSKSLTGTDRSDFKMEPCKMKSILGWLVQMGDDPLHPDSFHLADPNTGTMYKFRSGSTPRSLVWCRKLQECQKKRSRQGNLIRFD</sequence>
<comment type="caution">
    <text evidence="5">The sequence shown here is derived from an EMBL/GenBank/DDBJ whole genome shotgun (WGS) entry which is preliminary data.</text>
</comment>
<organism evidence="5 6">
    <name type="scientific">Orchesella dallaii</name>
    <dbReference type="NCBI Taxonomy" id="48710"/>
    <lineage>
        <taxon>Eukaryota</taxon>
        <taxon>Metazoa</taxon>
        <taxon>Ecdysozoa</taxon>
        <taxon>Arthropoda</taxon>
        <taxon>Hexapoda</taxon>
        <taxon>Collembola</taxon>
        <taxon>Entomobryomorpha</taxon>
        <taxon>Entomobryoidea</taxon>
        <taxon>Orchesellidae</taxon>
        <taxon>Orchesellinae</taxon>
        <taxon>Orchesella</taxon>
    </lineage>
</organism>
<dbReference type="InterPro" id="IPR011993">
    <property type="entry name" value="PH-like_dom_sf"/>
</dbReference>
<accession>A0ABP1PUF6</accession>
<dbReference type="Gene3D" id="1.10.840.10">
    <property type="entry name" value="Ras guanine-nucleotide exchange factors catalytic domain"/>
    <property type="match status" value="1"/>
</dbReference>
<dbReference type="SMART" id="SM00147">
    <property type="entry name" value="RasGEF"/>
    <property type="match status" value="1"/>
</dbReference>
<dbReference type="PANTHER" id="PTHR23113:SF368">
    <property type="entry name" value="CELL DIVISION CONTROL PROTEIN 25"/>
    <property type="match status" value="1"/>
</dbReference>
<feature type="region of interest" description="Disordered" evidence="3">
    <location>
        <begin position="296"/>
        <end position="338"/>
    </location>
</feature>
<evidence type="ECO:0000259" key="4">
    <source>
        <dbReference type="PROSITE" id="PS50009"/>
    </source>
</evidence>
<keyword evidence="1 2" id="KW-0344">Guanine-nucleotide releasing factor</keyword>
<keyword evidence="6" id="KW-1185">Reference proteome</keyword>
<feature type="compositionally biased region" description="Polar residues" evidence="3">
    <location>
        <begin position="317"/>
        <end position="330"/>
    </location>
</feature>
<dbReference type="PROSITE" id="PS50009">
    <property type="entry name" value="RASGEF_CAT"/>
    <property type="match status" value="1"/>
</dbReference>
<protein>
    <recommendedName>
        <fullName evidence="4">Ras-GEF domain-containing protein</fullName>
    </recommendedName>
</protein>
<dbReference type="Proteomes" id="UP001642540">
    <property type="component" value="Unassembled WGS sequence"/>
</dbReference>
<dbReference type="SUPFAM" id="SSF48366">
    <property type="entry name" value="Ras GEF"/>
    <property type="match status" value="1"/>
</dbReference>
<evidence type="ECO:0000256" key="1">
    <source>
        <dbReference type="ARBA" id="ARBA00022658"/>
    </source>
</evidence>
<gene>
    <name evidence="5" type="ORF">ODALV1_LOCUS3950</name>
</gene>
<reference evidence="5 6" key="1">
    <citation type="submission" date="2024-08" db="EMBL/GenBank/DDBJ databases">
        <authorList>
            <person name="Cucini C."/>
            <person name="Frati F."/>
        </authorList>
    </citation>
    <scope>NUCLEOTIDE SEQUENCE [LARGE SCALE GENOMIC DNA]</scope>
</reference>
<evidence type="ECO:0000313" key="5">
    <source>
        <dbReference type="EMBL" id="CAL8077899.1"/>
    </source>
</evidence>
<dbReference type="InterPro" id="IPR023578">
    <property type="entry name" value="Ras_GEF_dom_sf"/>
</dbReference>
<dbReference type="CDD" id="cd13310">
    <property type="entry name" value="PH_RalGPS1_2"/>
    <property type="match status" value="1"/>
</dbReference>
<proteinExistence type="predicted"/>
<evidence type="ECO:0000313" key="6">
    <source>
        <dbReference type="Proteomes" id="UP001642540"/>
    </source>
</evidence>
<dbReference type="EMBL" id="CAXLJM020000013">
    <property type="protein sequence ID" value="CAL8077899.1"/>
    <property type="molecule type" value="Genomic_DNA"/>
</dbReference>